<sequence length="72" mass="8568">MYLPTKMCPSRPYTESFTWWIHGRLGRRVQRVIPVYTSHKMEFPVLSAENKIWDNTQHLLTAALTNYQLICK</sequence>
<name>A0AAD9N811_RIDPI</name>
<accession>A0AAD9N811</accession>
<reference evidence="1" key="1">
    <citation type="journal article" date="2023" name="Mol. Biol. Evol.">
        <title>Third-Generation Sequencing Reveals the Adaptive Role of the Epigenome in Three Deep-Sea Polychaetes.</title>
        <authorList>
            <person name="Perez M."/>
            <person name="Aroh O."/>
            <person name="Sun Y."/>
            <person name="Lan Y."/>
            <person name="Juniper S.K."/>
            <person name="Young C.R."/>
            <person name="Angers B."/>
            <person name="Qian P.Y."/>
        </authorList>
    </citation>
    <scope>NUCLEOTIDE SEQUENCE</scope>
    <source>
        <strain evidence="1">R07B-5</strain>
    </source>
</reference>
<gene>
    <name evidence="1" type="ORF">NP493_1855g00000</name>
</gene>
<dbReference type="AlphaFoldDB" id="A0AAD9N811"/>
<keyword evidence="2" id="KW-1185">Reference proteome</keyword>
<dbReference type="EMBL" id="JAODUO010001872">
    <property type="protein sequence ID" value="KAK2157509.1"/>
    <property type="molecule type" value="Genomic_DNA"/>
</dbReference>
<organism evidence="1 2">
    <name type="scientific">Ridgeia piscesae</name>
    <name type="common">Tubeworm</name>
    <dbReference type="NCBI Taxonomy" id="27915"/>
    <lineage>
        <taxon>Eukaryota</taxon>
        <taxon>Metazoa</taxon>
        <taxon>Spiralia</taxon>
        <taxon>Lophotrochozoa</taxon>
        <taxon>Annelida</taxon>
        <taxon>Polychaeta</taxon>
        <taxon>Sedentaria</taxon>
        <taxon>Canalipalpata</taxon>
        <taxon>Sabellida</taxon>
        <taxon>Siboglinidae</taxon>
        <taxon>Ridgeia</taxon>
    </lineage>
</organism>
<evidence type="ECO:0000313" key="1">
    <source>
        <dbReference type="EMBL" id="KAK2157509.1"/>
    </source>
</evidence>
<protein>
    <submittedName>
        <fullName evidence="1">Uncharacterized protein</fullName>
    </submittedName>
</protein>
<comment type="caution">
    <text evidence="1">The sequence shown here is derived from an EMBL/GenBank/DDBJ whole genome shotgun (WGS) entry which is preliminary data.</text>
</comment>
<evidence type="ECO:0000313" key="2">
    <source>
        <dbReference type="Proteomes" id="UP001209878"/>
    </source>
</evidence>
<dbReference type="Proteomes" id="UP001209878">
    <property type="component" value="Unassembled WGS sequence"/>
</dbReference>
<proteinExistence type="predicted"/>